<dbReference type="PATRIC" id="fig|1277257.4.peg.795"/>
<dbReference type="Pfam" id="PF00550">
    <property type="entry name" value="PP-binding"/>
    <property type="match status" value="1"/>
</dbReference>
<comment type="function">
    <text evidence="9 11">Carrier of the growing fatty acid chain in fatty acid biosynthesis.</text>
</comment>
<dbReference type="NCBIfam" id="NF002148">
    <property type="entry name" value="PRK00982.1-2"/>
    <property type="match status" value="1"/>
</dbReference>
<keyword evidence="4 9" id="KW-0597">Phosphoprotein</keyword>
<comment type="subcellular location">
    <subcellularLocation>
        <location evidence="9">Cytoplasm</location>
    </subcellularLocation>
</comment>
<name>A0A0G3I9A6_LIBAF</name>
<keyword evidence="6 9" id="KW-0443">Lipid metabolism</keyword>
<dbReference type="GO" id="GO:0036104">
    <property type="term" value="P:Kdo2-lipid A biosynthetic process"/>
    <property type="evidence" value="ECO:0007669"/>
    <property type="project" value="UniProtKB-UniPathway"/>
</dbReference>
<proteinExistence type="inferred from homology"/>
<reference evidence="13 14" key="1">
    <citation type="journal article" date="2015" name="Genome Announc.">
        <title>Complete Genome Sequence of 'Candidatus Liberibacter africanus,' a Bacterium Associated with Citrus Huanglongbing.</title>
        <authorList>
            <person name="Lin H."/>
            <person name="Pietersen G."/>
            <person name="Han C."/>
            <person name="Read D.A."/>
            <person name="Lou B."/>
            <person name="Gupta G."/>
            <person name="Civerolo E.L."/>
        </authorList>
    </citation>
    <scope>NUCLEOTIDE SEQUENCE [LARGE SCALE GENOMIC DNA]</scope>
    <source>
        <strain evidence="13 14">PTSAPSY</strain>
    </source>
</reference>
<dbReference type="GO" id="GO:0000035">
    <property type="term" value="F:acyl binding"/>
    <property type="evidence" value="ECO:0007669"/>
    <property type="project" value="TreeGrafter"/>
</dbReference>
<dbReference type="InterPro" id="IPR036736">
    <property type="entry name" value="ACP-like_sf"/>
</dbReference>
<dbReference type="InterPro" id="IPR009081">
    <property type="entry name" value="PP-bd_ACP"/>
</dbReference>
<comment type="similarity">
    <text evidence="9">Belongs to the acyl carrier protein (ACP) family.</text>
</comment>
<dbReference type="NCBIfam" id="TIGR00517">
    <property type="entry name" value="acyl_carrier"/>
    <property type="match status" value="1"/>
</dbReference>
<evidence type="ECO:0000256" key="10">
    <source>
        <dbReference type="NCBIfam" id="TIGR00517"/>
    </source>
</evidence>
<evidence type="ECO:0000256" key="2">
    <source>
        <dbReference type="ARBA" id="ARBA00022490"/>
    </source>
</evidence>
<sequence>MSNTGDNSSQNKMSAGHAADSFTEEYITQTVYDITQSHLGKLKNVEVTKSSRFIEDLGADSLDTVELVMNFEEEFEIDISEDNAKSILTIGDAIDFIKKACEEKREKSGEIAEEIVEK</sequence>
<keyword evidence="2 9" id="KW-0963">Cytoplasm</keyword>
<keyword evidence="5 9" id="KW-0276">Fatty acid metabolism</keyword>
<dbReference type="PANTHER" id="PTHR20863">
    <property type="entry name" value="ACYL CARRIER PROTEIN"/>
    <property type="match status" value="1"/>
</dbReference>
<evidence type="ECO:0000256" key="8">
    <source>
        <dbReference type="ARBA" id="ARBA00024328"/>
    </source>
</evidence>
<accession>A0A0G3I9A6</accession>
<dbReference type="GO" id="GO:0009245">
    <property type="term" value="P:lipid A biosynthetic process"/>
    <property type="evidence" value="ECO:0007669"/>
    <property type="project" value="TreeGrafter"/>
</dbReference>
<dbReference type="NCBIfam" id="NF002150">
    <property type="entry name" value="PRK00982.1-4"/>
    <property type="match status" value="1"/>
</dbReference>
<evidence type="ECO:0000256" key="3">
    <source>
        <dbReference type="ARBA" id="ARBA00022516"/>
    </source>
</evidence>
<evidence type="ECO:0000313" key="13">
    <source>
        <dbReference type="EMBL" id="AKK20367.1"/>
    </source>
</evidence>
<feature type="domain" description="Carrier" evidence="12">
    <location>
        <begin position="25"/>
        <end position="101"/>
    </location>
</feature>
<dbReference type="Proteomes" id="UP000035503">
    <property type="component" value="Chromosome"/>
</dbReference>
<dbReference type="SUPFAM" id="SSF47336">
    <property type="entry name" value="ACP-like"/>
    <property type="match status" value="1"/>
</dbReference>
<dbReference type="STRING" id="1277257.G293_03695"/>
<comment type="PTM">
    <text evidence="11">4'-phosphopantetheine is transferred from CoA to a specific serine of apo-ACP by acpS.</text>
</comment>
<dbReference type="EMBL" id="CP004021">
    <property type="protein sequence ID" value="AKK20367.1"/>
    <property type="molecule type" value="Genomic_DNA"/>
</dbReference>
<evidence type="ECO:0000256" key="1">
    <source>
        <dbReference type="ARBA" id="ARBA00022450"/>
    </source>
</evidence>
<keyword evidence="1 9" id="KW-0596">Phosphopantetheine</keyword>
<keyword evidence="3 9" id="KW-0444">Lipid biosynthesis</keyword>
<evidence type="ECO:0000313" key="14">
    <source>
        <dbReference type="Proteomes" id="UP000035503"/>
    </source>
</evidence>
<dbReference type="UniPathway" id="UPA00360"/>
<evidence type="ECO:0000256" key="11">
    <source>
        <dbReference type="RuleBase" id="RU003545"/>
    </source>
</evidence>
<dbReference type="GO" id="GO:0000036">
    <property type="term" value="F:acyl carrier activity"/>
    <property type="evidence" value="ECO:0007669"/>
    <property type="project" value="UniProtKB-UniRule"/>
</dbReference>
<protein>
    <recommendedName>
        <fullName evidence="9 10">Acyl carrier protein</fullName>
        <shortName evidence="9">ACP</shortName>
    </recommendedName>
</protein>
<comment type="PTM">
    <text evidence="9">4'-phosphopantetheine is transferred from CoA to a specific serine of apo-ACP by AcpS. This modification is essential for activity because fatty acids are bound in thioester linkage to the sulfhydryl of the prosthetic group.</text>
</comment>
<dbReference type="HAMAP" id="MF_01217">
    <property type="entry name" value="Acyl_carrier"/>
    <property type="match status" value="1"/>
</dbReference>
<evidence type="ECO:0000256" key="6">
    <source>
        <dbReference type="ARBA" id="ARBA00023098"/>
    </source>
</evidence>
<dbReference type="KEGG" id="lau:G293_03695"/>
<comment type="pathway">
    <text evidence="9 11">Lipid metabolism; fatty acid biosynthesis.</text>
</comment>
<keyword evidence="14" id="KW-1185">Reference proteome</keyword>
<evidence type="ECO:0000256" key="5">
    <source>
        <dbReference type="ARBA" id="ARBA00022832"/>
    </source>
</evidence>
<dbReference type="InterPro" id="IPR006162">
    <property type="entry name" value="Ppantetheine_attach_site"/>
</dbReference>
<dbReference type="PROSITE" id="PS50075">
    <property type="entry name" value="CARRIER"/>
    <property type="match status" value="1"/>
</dbReference>
<dbReference type="UniPathway" id="UPA00094"/>
<evidence type="ECO:0000256" key="9">
    <source>
        <dbReference type="HAMAP-Rule" id="MF_01217"/>
    </source>
</evidence>
<dbReference type="GO" id="GO:0016020">
    <property type="term" value="C:membrane"/>
    <property type="evidence" value="ECO:0007669"/>
    <property type="project" value="GOC"/>
</dbReference>
<dbReference type="Gene3D" id="1.10.1200.10">
    <property type="entry name" value="ACP-like"/>
    <property type="match status" value="1"/>
</dbReference>
<organism evidence="13 14">
    <name type="scientific">Candidatus Liberibacter africanus PTSAPSY</name>
    <dbReference type="NCBI Taxonomy" id="1277257"/>
    <lineage>
        <taxon>Bacteria</taxon>
        <taxon>Pseudomonadati</taxon>
        <taxon>Pseudomonadota</taxon>
        <taxon>Alphaproteobacteria</taxon>
        <taxon>Hyphomicrobiales</taxon>
        <taxon>Rhizobiaceae</taxon>
        <taxon>Liberibacter</taxon>
    </lineage>
</organism>
<evidence type="ECO:0000256" key="4">
    <source>
        <dbReference type="ARBA" id="ARBA00022553"/>
    </source>
</evidence>
<feature type="modified residue" description="O-(pantetheine 4'-phosphoryl)serine" evidence="9">
    <location>
        <position position="61"/>
    </location>
</feature>
<dbReference type="PANTHER" id="PTHR20863:SF76">
    <property type="entry name" value="CARRIER DOMAIN-CONTAINING PROTEIN"/>
    <property type="match status" value="1"/>
</dbReference>
<dbReference type="InterPro" id="IPR003231">
    <property type="entry name" value="ACP"/>
</dbReference>
<dbReference type="PROSITE" id="PS00012">
    <property type="entry name" value="PHOSPHOPANTETHEINE"/>
    <property type="match status" value="1"/>
</dbReference>
<evidence type="ECO:0000259" key="12">
    <source>
        <dbReference type="PROSITE" id="PS50075"/>
    </source>
</evidence>
<evidence type="ECO:0000256" key="7">
    <source>
        <dbReference type="ARBA" id="ARBA00023160"/>
    </source>
</evidence>
<dbReference type="GO" id="GO:0005829">
    <property type="term" value="C:cytosol"/>
    <property type="evidence" value="ECO:0007669"/>
    <property type="project" value="TreeGrafter"/>
</dbReference>
<keyword evidence="7 9" id="KW-0275">Fatty acid biosynthesis</keyword>
<dbReference type="AlphaFoldDB" id="A0A0G3I9A6"/>
<comment type="pathway">
    <text evidence="8">Glycolipid biosynthesis; KDO(2)-lipid A biosynthesis.</text>
</comment>
<gene>
    <name evidence="9" type="primary">acpP</name>
    <name evidence="13" type="ORF">G293_03695</name>
</gene>